<dbReference type="InterPro" id="IPR018946">
    <property type="entry name" value="PhoD-like_MPP"/>
</dbReference>
<reference evidence="2 3" key="1">
    <citation type="submission" date="2020-01" db="EMBL/GenBank/DDBJ databases">
        <title>Genomes assembled from Gulf of Kutch pelagic sediment metagenomes.</title>
        <authorList>
            <person name="Chandrashekar M."/>
            <person name="Mahajan M.S."/>
            <person name="Dave K.J."/>
            <person name="Vatsa P."/>
            <person name="Nathani N.M."/>
        </authorList>
    </citation>
    <scope>NUCLEOTIDE SEQUENCE [LARGE SCALE GENOMIC DNA]</scope>
    <source>
        <strain evidence="2">KS3-K002</strain>
    </source>
</reference>
<dbReference type="InterPro" id="IPR038607">
    <property type="entry name" value="PhoD-like_sf"/>
</dbReference>
<dbReference type="InterPro" id="IPR029052">
    <property type="entry name" value="Metallo-depent_PP-like"/>
</dbReference>
<comment type="caution">
    <text evidence="2">The sequence shown here is derived from an EMBL/GenBank/DDBJ whole genome shotgun (WGS) entry which is preliminary data.</text>
</comment>
<protein>
    <submittedName>
        <fullName evidence="2">Twin-arginine translocation pathway signal protein</fullName>
    </submittedName>
</protein>
<gene>
    <name evidence="2" type="ORF">GWO12_12450</name>
</gene>
<evidence type="ECO:0000259" key="1">
    <source>
        <dbReference type="Pfam" id="PF09423"/>
    </source>
</evidence>
<dbReference type="PANTHER" id="PTHR43606:SF2">
    <property type="entry name" value="ALKALINE PHOSPHATASE FAMILY PROTEIN (AFU_ORTHOLOGUE AFUA_5G03860)"/>
    <property type="match status" value="1"/>
</dbReference>
<dbReference type="SUPFAM" id="SSF56300">
    <property type="entry name" value="Metallo-dependent phosphatases"/>
    <property type="match status" value="1"/>
</dbReference>
<accession>A0AAE5CCG7</accession>
<dbReference type="Proteomes" id="UP000702544">
    <property type="component" value="Unassembled WGS sequence"/>
</dbReference>
<dbReference type="EMBL" id="JAACAK010000099">
    <property type="protein sequence ID" value="NIR75903.1"/>
    <property type="molecule type" value="Genomic_DNA"/>
</dbReference>
<sequence length="879" mass="96643">MPRSAALLPLLAIAFTVAGGREPAFQSRWRTSPDRDWAGPEYWANRLQDWRVRDGRLQCIGRGPLRTLHLLTHRLGRRYADFRLSVRLGWMQELDIDPGGRNAGFLIGSGPGLDYRAAALIHHTVGPRAGIYAGIDGDGRPFMRDLENPLRVSTAQEALGAFDSVTLMLSGRAQGDAYFLEVGARRDGSADSVGVGWMLSDTLRALVRPGSIGLVCNPTDRTPGGVWFRDWTGDGLRLDPYPSRTAGPVIGSQHTLSRGTLKLTAQLMPVAPGDARQVELQVREGFSWTTVARAPIVLPGYTATFELDDWDDTRDIDYQLAYTLNAADGSSTTHFSRGTVGRDPVDEREIVVAAFTGNHNVAHPGIDRAGQFDWRTDVWFPHADIVDHARDHDPDLLFFSGDQVYETASPTAADRERPFLDYLYKWYLWHWAFRELTAEIPTVTIPDDHDVYQGNLWGAGGVATPEGLAGTAAQDAGGYRMSPEFVNMVQRTQTSHLPDPYDPRPVARGIDVYYTDLLYGGLSFAVLEDRKWKSPPGPLLPEARIQNGWPRDPEFDPKIEADVPAAALLGDRQLEFLEEWATDWSGGAWMKVVLSQTLLANVATLPEGATSDAVIPSLAILEPGEYAESDRPAADFDSNGWPQSGRDAALRAMRKAFAVHIAGDGHLASTIQYGIDEWGDAGYAMCVPSIANFWPRRWYPPADAAVRRDPGALPYAGDFEDGFGNKITVHAVANPQRFGIEPERLHDRAPGYGIVRFGRESREISFAAWPRWADPAAGDGPYDGWPVTFAQPANYGAEPIGYLPRLEISGMTDPVVQVIDEASNAIVYTLRIEGTSYAPQVFREGRHTVRVGELGGRRVRTITGLQPAPGPGSVRPVNF</sequence>
<name>A0AAE5CCG7_9BACT</name>
<proteinExistence type="predicted"/>
<dbReference type="PANTHER" id="PTHR43606">
    <property type="entry name" value="PHOSPHATASE, PUTATIVE (AFU_ORTHOLOGUE AFUA_6G08710)-RELATED"/>
    <property type="match status" value="1"/>
</dbReference>
<dbReference type="Gene3D" id="3.60.21.70">
    <property type="entry name" value="PhoD-like phosphatase"/>
    <property type="match status" value="1"/>
</dbReference>
<organism evidence="2 3">
    <name type="scientific">Candidatus Kutchimonas denitrificans</name>
    <dbReference type="NCBI Taxonomy" id="3056748"/>
    <lineage>
        <taxon>Bacteria</taxon>
        <taxon>Pseudomonadati</taxon>
        <taxon>Gemmatimonadota</taxon>
        <taxon>Gemmatimonadia</taxon>
        <taxon>Candidatus Palauibacterales</taxon>
        <taxon>Candidatus Palauibacteraceae</taxon>
        <taxon>Candidatus Kutchimonas</taxon>
    </lineage>
</organism>
<evidence type="ECO:0000313" key="2">
    <source>
        <dbReference type="EMBL" id="NIR75903.1"/>
    </source>
</evidence>
<dbReference type="Pfam" id="PF09423">
    <property type="entry name" value="PhoD"/>
    <property type="match status" value="1"/>
</dbReference>
<feature type="domain" description="PhoD-like phosphatase metallophosphatase" evidence="1">
    <location>
        <begin position="384"/>
        <end position="673"/>
    </location>
</feature>
<evidence type="ECO:0000313" key="3">
    <source>
        <dbReference type="Proteomes" id="UP000702544"/>
    </source>
</evidence>
<dbReference type="AlphaFoldDB" id="A0AAE5CCG7"/>
<dbReference type="InterPro" id="IPR052900">
    <property type="entry name" value="Phospholipid_Metab_Enz"/>
</dbReference>